<protein>
    <submittedName>
        <fullName evidence="1">Uncharacterized protein</fullName>
    </submittedName>
</protein>
<keyword evidence="2" id="KW-1185">Reference proteome</keyword>
<sequence>MNGIEFDIEAIVTTSCGVEEADERYYILAEQQSQWRLSAYGNIQPDGKYLHDGNGQNQGAYAGAAFVSRRQINGKLRPLADIDEDPLDC</sequence>
<proteinExistence type="predicted"/>
<dbReference type="Proteomes" id="UP000306196">
    <property type="component" value="Unassembled WGS sequence"/>
</dbReference>
<comment type="caution">
    <text evidence="1">The sequence shown here is derived from an EMBL/GenBank/DDBJ whole genome shotgun (WGS) entry which is preliminary data.</text>
</comment>
<accession>A0A5R8KKK3</accession>
<name>A0A5R8KKK3_9BACT</name>
<dbReference type="EMBL" id="VAUV01000001">
    <property type="protein sequence ID" value="TLD72751.1"/>
    <property type="molecule type" value="Genomic_DNA"/>
</dbReference>
<dbReference type="AlphaFoldDB" id="A0A5R8KKK3"/>
<evidence type="ECO:0000313" key="2">
    <source>
        <dbReference type="Proteomes" id="UP000306196"/>
    </source>
</evidence>
<reference evidence="1 2" key="1">
    <citation type="submission" date="2019-05" db="EMBL/GenBank/DDBJ databases">
        <title>Verrucobacter flavum gen. nov., sp. nov. a new member of the family Verrucomicrobiaceae.</title>
        <authorList>
            <person name="Szuroczki S."/>
            <person name="Abbaszade G."/>
            <person name="Szabo A."/>
            <person name="Felfoldi T."/>
            <person name="Schumann P."/>
            <person name="Boka K."/>
            <person name="Keki Z."/>
            <person name="Toumi M."/>
            <person name="Toth E."/>
        </authorList>
    </citation>
    <scope>NUCLEOTIDE SEQUENCE [LARGE SCALE GENOMIC DNA]</scope>
    <source>
        <strain evidence="1 2">MG-N-17</strain>
    </source>
</reference>
<gene>
    <name evidence="1" type="ORF">FEM03_01365</name>
</gene>
<organism evidence="1 2">
    <name type="scientific">Phragmitibacter flavus</name>
    <dbReference type="NCBI Taxonomy" id="2576071"/>
    <lineage>
        <taxon>Bacteria</taxon>
        <taxon>Pseudomonadati</taxon>
        <taxon>Verrucomicrobiota</taxon>
        <taxon>Verrucomicrobiia</taxon>
        <taxon>Verrucomicrobiales</taxon>
        <taxon>Verrucomicrobiaceae</taxon>
        <taxon>Phragmitibacter</taxon>
    </lineage>
</organism>
<evidence type="ECO:0000313" key="1">
    <source>
        <dbReference type="EMBL" id="TLD72751.1"/>
    </source>
</evidence>
<dbReference type="RefSeq" id="WP_138084374.1">
    <property type="nucleotide sequence ID" value="NZ_VAUV01000001.1"/>
</dbReference>